<keyword evidence="4" id="KW-1185">Reference proteome</keyword>
<dbReference type="InParanoid" id="A0A409YM75"/>
<feature type="compositionally biased region" description="Pro residues" evidence="1">
    <location>
        <begin position="764"/>
        <end position="774"/>
    </location>
</feature>
<feature type="region of interest" description="Disordered" evidence="1">
    <location>
        <begin position="414"/>
        <end position="453"/>
    </location>
</feature>
<dbReference type="AlphaFoldDB" id="A0A409YM75"/>
<dbReference type="GO" id="GO:0003677">
    <property type="term" value="F:DNA binding"/>
    <property type="evidence" value="ECO:0007669"/>
    <property type="project" value="TreeGrafter"/>
</dbReference>
<gene>
    <name evidence="3" type="ORF">CVT24_010776</name>
</gene>
<dbReference type="GO" id="GO:0005634">
    <property type="term" value="C:nucleus"/>
    <property type="evidence" value="ECO:0007669"/>
    <property type="project" value="TreeGrafter"/>
</dbReference>
<dbReference type="PANTHER" id="PTHR19303">
    <property type="entry name" value="TRANSPOSON"/>
    <property type="match status" value="1"/>
</dbReference>
<dbReference type="InterPro" id="IPR050863">
    <property type="entry name" value="CenT-Element_Derived"/>
</dbReference>
<dbReference type="STRING" id="181874.A0A409YM75"/>
<dbReference type="InterPro" id="IPR004875">
    <property type="entry name" value="DDE_SF_endonuclease_dom"/>
</dbReference>
<reference evidence="3 4" key="1">
    <citation type="journal article" date="2018" name="Evol. Lett.">
        <title>Horizontal gene cluster transfer increased hallucinogenic mushroom diversity.</title>
        <authorList>
            <person name="Reynolds H.T."/>
            <person name="Vijayakumar V."/>
            <person name="Gluck-Thaler E."/>
            <person name="Korotkin H.B."/>
            <person name="Matheny P.B."/>
            <person name="Slot J.C."/>
        </authorList>
    </citation>
    <scope>NUCLEOTIDE SEQUENCE [LARGE SCALE GENOMIC DNA]</scope>
    <source>
        <strain evidence="3 4">2629</strain>
    </source>
</reference>
<evidence type="ECO:0000259" key="2">
    <source>
        <dbReference type="Pfam" id="PF03184"/>
    </source>
</evidence>
<dbReference type="Pfam" id="PF03184">
    <property type="entry name" value="DDE_1"/>
    <property type="match status" value="1"/>
</dbReference>
<feature type="region of interest" description="Disordered" evidence="1">
    <location>
        <begin position="469"/>
        <end position="520"/>
    </location>
</feature>
<comment type="caution">
    <text evidence="3">The sequence shown here is derived from an EMBL/GenBank/DDBJ whole genome shotgun (WGS) entry which is preliminary data.</text>
</comment>
<feature type="compositionally biased region" description="Acidic residues" evidence="1">
    <location>
        <begin position="441"/>
        <end position="450"/>
    </location>
</feature>
<dbReference type="OrthoDB" id="3265672at2759"/>
<dbReference type="Proteomes" id="UP000284842">
    <property type="component" value="Unassembled WGS sequence"/>
</dbReference>
<accession>A0A409YM75</accession>
<sequence length="880" mass="99621">MPPERTERCHVYQNRSDPDYENRIQDAMNAIHTKAVKSISAAASKFNVKRTTLSDRLKGKHQSKKAALEPVRHLNEQQEQSFIGWLDLSAISGRPYNSTEFRSNVERISGRRVGKNYPKKFTKRNTDVVAARASGLDPARGKNFNPTTVSEFFDIIEKLEEQYGAIPKEHIWNMDEKGIQMGGGRKRVKEKHYFLRYRKNRYRNKSDNLELVTVIDCMSAAGVTAPTKMILKQGVLPSVGDVKGLAKPVEMTPTGWTDREQASKWARDVFIPTARNNIVDVSKPVVLYLDGHDSHECDEIKSAIYEHQGDLDVIMIAFPSKSTHKMQPLDVGVLSHVQTGWEKHCDELMRKGVDITRYNVVQEFMKIQNQCVTPQIICAAFKDTGLYPLNRNIFDEEDFAPSLPYSIKAAVPKDFPETVPSSDPAIPSDIEMEDRSGDLSASDDDSEDSSFCEHSSVYRLLEASDIGTQDAVAQDDDSTVSLPYSSDHEDTGDTDEASNETPRTTSDSVPPTTSNTPEILDLTLDPFDEDQGAESQSTQSNPLNSQITRSMTRTLTEDLIQPIATHPYSVLIRWSREDLINYVQDLQTRIYQLTQQLQMQQSMTYSAEAHCTMAVKEIEDLKSRNAELMKKKNTGPVRTRARVVVAPELKASHAAHMQEKARKKAEEEKRDQEKKRLAIERNRRIEHEVATRVFESPLTSSTFKVKEDYIILTRALGLEEKTMTIQELKTLILKELENRRNELASDPWFQGLYGIRRTLRPSTPSTPPTPPLPVPTIQQPQPQPQPLPRPRPRPRLPMPSNTSAGPSTPHPAPPQYLTHLNDINANINQASNLTDSYSPYYYTDTSKFSNSNTFSHPRNLNLNHTTDIDIPPFNLLPYNY</sequence>
<feature type="region of interest" description="Disordered" evidence="1">
    <location>
        <begin position="654"/>
        <end position="674"/>
    </location>
</feature>
<dbReference type="EMBL" id="NHTK01000983">
    <property type="protein sequence ID" value="PPR04183.1"/>
    <property type="molecule type" value="Genomic_DNA"/>
</dbReference>
<evidence type="ECO:0000313" key="3">
    <source>
        <dbReference type="EMBL" id="PPR04183.1"/>
    </source>
</evidence>
<evidence type="ECO:0000313" key="4">
    <source>
        <dbReference type="Proteomes" id="UP000284842"/>
    </source>
</evidence>
<name>A0A409YM75_9AGAR</name>
<evidence type="ECO:0000256" key="1">
    <source>
        <dbReference type="SAM" id="MobiDB-lite"/>
    </source>
</evidence>
<dbReference type="InterPro" id="IPR009057">
    <property type="entry name" value="Homeodomain-like_sf"/>
</dbReference>
<feature type="domain" description="DDE-1" evidence="2">
    <location>
        <begin position="215"/>
        <end position="348"/>
    </location>
</feature>
<feature type="compositionally biased region" description="Basic and acidic residues" evidence="1">
    <location>
        <begin position="656"/>
        <end position="674"/>
    </location>
</feature>
<feature type="compositionally biased region" description="Polar residues" evidence="1">
    <location>
        <begin position="499"/>
        <end position="517"/>
    </location>
</feature>
<dbReference type="SUPFAM" id="SSF46689">
    <property type="entry name" value="Homeodomain-like"/>
    <property type="match status" value="1"/>
</dbReference>
<proteinExistence type="predicted"/>
<dbReference type="PANTHER" id="PTHR19303:SF74">
    <property type="entry name" value="POGO TRANSPOSABLE ELEMENT WITH KRAB DOMAIN"/>
    <property type="match status" value="1"/>
</dbReference>
<organism evidence="3 4">
    <name type="scientific">Panaeolus cyanescens</name>
    <dbReference type="NCBI Taxonomy" id="181874"/>
    <lineage>
        <taxon>Eukaryota</taxon>
        <taxon>Fungi</taxon>
        <taxon>Dikarya</taxon>
        <taxon>Basidiomycota</taxon>
        <taxon>Agaricomycotina</taxon>
        <taxon>Agaricomycetes</taxon>
        <taxon>Agaricomycetidae</taxon>
        <taxon>Agaricales</taxon>
        <taxon>Agaricineae</taxon>
        <taxon>Galeropsidaceae</taxon>
        <taxon>Panaeolus</taxon>
    </lineage>
</organism>
<protein>
    <recommendedName>
        <fullName evidence="2">DDE-1 domain-containing protein</fullName>
    </recommendedName>
</protein>
<feature type="region of interest" description="Disordered" evidence="1">
    <location>
        <begin position="759"/>
        <end position="817"/>
    </location>
</feature>